<evidence type="ECO:0008006" key="4">
    <source>
        <dbReference type="Google" id="ProtNLM"/>
    </source>
</evidence>
<protein>
    <recommendedName>
        <fullName evidence="4">Secreted protein</fullName>
    </recommendedName>
</protein>
<evidence type="ECO:0000313" key="2">
    <source>
        <dbReference type="EMBL" id="CAI8600683.1"/>
    </source>
</evidence>
<keyword evidence="1" id="KW-0732">Signal</keyword>
<organism evidence="2 3">
    <name type="scientific">Vicia faba</name>
    <name type="common">Broad bean</name>
    <name type="synonym">Faba vulgaris</name>
    <dbReference type="NCBI Taxonomy" id="3906"/>
    <lineage>
        <taxon>Eukaryota</taxon>
        <taxon>Viridiplantae</taxon>
        <taxon>Streptophyta</taxon>
        <taxon>Embryophyta</taxon>
        <taxon>Tracheophyta</taxon>
        <taxon>Spermatophyta</taxon>
        <taxon>Magnoliopsida</taxon>
        <taxon>eudicotyledons</taxon>
        <taxon>Gunneridae</taxon>
        <taxon>Pentapetalae</taxon>
        <taxon>rosids</taxon>
        <taxon>fabids</taxon>
        <taxon>Fabales</taxon>
        <taxon>Fabaceae</taxon>
        <taxon>Papilionoideae</taxon>
        <taxon>50 kb inversion clade</taxon>
        <taxon>NPAAA clade</taxon>
        <taxon>Hologalegina</taxon>
        <taxon>IRL clade</taxon>
        <taxon>Fabeae</taxon>
        <taxon>Vicia</taxon>
    </lineage>
</organism>
<dbReference type="EMBL" id="OX451737">
    <property type="protein sequence ID" value="CAI8600683.1"/>
    <property type="molecule type" value="Genomic_DNA"/>
</dbReference>
<dbReference type="AlphaFoldDB" id="A0AAV0ZT10"/>
<gene>
    <name evidence="2" type="ORF">VFH_II235760</name>
</gene>
<keyword evidence="3" id="KW-1185">Reference proteome</keyword>
<feature type="signal peptide" evidence="1">
    <location>
        <begin position="1"/>
        <end position="21"/>
    </location>
</feature>
<dbReference type="Proteomes" id="UP001157006">
    <property type="component" value="Chromosome 2"/>
</dbReference>
<reference evidence="2 3" key="1">
    <citation type="submission" date="2023-01" db="EMBL/GenBank/DDBJ databases">
        <authorList>
            <person name="Kreplak J."/>
        </authorList>
    </citation>
    <scope>NUCLEOTIDE SEQUENCE [LARGE SCALE GENOMIC DNA]</scope>
</reference>
<sequence>MFFLWEVACMNLILNFFGGSTVQISLNEFKEHKLHHTIGRKLSLLPRSLKYSIFNVDVSINVTIHWGCNWISQHNRTICSHFGHCLPGPIIKSLSSKKVSCLYIRLAAAVATCEAAYVV</sequence>
<name>A0AAV0ZT10_VICFA</name>
<feature type="chain" id="PRO_5043841394" description="Secreted protein" evidence="1">
    <location>
        <begin position="22"/>
        <end position="119"/>
    </location>
</feature>
<evidence type="ECO:0000256" key="1">
    <source>
        <dbReference type="SAM" id="SignalP"/>
    </source>
</evidence>
<evidence type="ECO:0000313" key="3">
    <source>
        <dbReference type="Proteomes" id="UP001157006"/>
    </source>
</evidence>
<accession>A0AAV0ZT10</accession>
<proteinExistence type="predicted"/>